<protein>
    <recommendedName>
        <fullName evidence="6">RNA polymerase sigma factor</fullName>
    </recommendedName>
</protein>
<comment type="similarity">
    <text evidence="1 6">Belongs to the sigma-70 factor family. ECF subfamily.</text>
</comment>
<evidence type="ECO:0000256" key="3">
    <source>
        <dbReference type="ARBA" id="ARBA00023082"/>
    </source>
</evidence>
<keyword evidence="5 6" id="KW-0804">Transcription</keyword>
<organism evidence="9 10">
    <name type="scientific">Prevotella koreensis</name>
    <dbReference type="NCBI Taxonomy" id="2490854"/>
    <lineage>
        <taxon>Bacteria</taxon>
        <taxon>Pseudomonadati</taxon>
        <taxon>Bacteroidota</taxon>
        <taxon>Bacteroidia</taxon>
        <taxon>Bacteroidales</taxon>
        <taxon>Prevotellaceae</taxon>
        <taxon>Prevotella</taxon>
    </lineage>
</organism>
<dbReference type="Gene3D" id="1.10.10.10">
    <property type="entry name" value="Winged helix-like DNA-binding domain superfamily/Winged helix DNA-binding domain"/>
    <property type="match status" value="1"/>
</dbReference>
<dbReference type="CDD" id="cd06171">
    <property type="entry name" value="Sigma70_r4"/>
    <property type="match status" value="1"/>
</dbReference>
<dbReference type="GO" id="GO:0016987">
    <property type="term" value="F:sigma factor activity"/>
    <property type="evidence" value="ECO:0007669"/>
    <property type="project" value="UniProtKB-KW"/>
</dbReference>
<dbReference type="OrthoDB" id="9780326at2"/>
<dbReference type="PROSITE" id="PS01063">
    <property type="entry name" value="SIGMA70_ECF"/>
    <property type="match status" value="1"/>
</dbReference>
<proteinExistence type="inferred from homology"/>
<dbReference type="PANTHER" id="PTHR43133">
    <property type="entry name" value="RNA POLYMERASE ECF-TYPE SIGMA FACTO"/>
    <property type="match status" value="1"/>
</dbReference>
<evidence type="ECO:0000256" key="2">
    <source>
        <dbReference type="ARBA" id="ARBA00023015"/>
    </source>
</evidence>
<dbReference type="PANTHER" id="PTHR43133:SF51">
    <property type="entry name" value="RNA POLYMERASE SIGMA FACTOR"/>
    <property type="match status" value="1"/>
</dbReference>
<dbReference type="InterPro" id="IPR014284">
    <property type="entry name" value="RNA_pol_sigma-70_dom"/>
</dbReference>
<dbReference type="RefSeq" id="WP_126677866.1">
    <property type="nucleotide sequence ID" value="NZ_RYYU01000001.1"/>
</dbReference>
<dbReference type="SUPFAM" id="SSF88946">
    <property type="entry name" value="Sigma2 domain of RNA polymerase sigma factors"/>
    <property type="match status" value="1"/>
</dbReference>
<comment type="caution">
    <text evidence="9">The sequence shown here is derived from an EMBL/GenBank/DDBJ whole genome shotgun (WGS) entry which is preliminary data.</text>
</comment>
<dbReference type="InterPro" id="IPR007627">
    <property type="entry name" value="RNA_pol_sigma70_r2"/>
</dbReference>
<feature type="domain" description="RNA polymerase sigma factor 70 region 4 type 2" evidence="8">
    <location>
        <begin position="120"/>
        <end position="170"/>
    </location>
</feature>
<dbReference type="EMBL" id="RYYU01000001">
    <property type="protein sequence ID" value="RUL58770.1"/>
    <property type="molecule type" value="Genomic_DNA"/>
</dbReference>
<evidence type="ECO:0000313" key="10">
    <source>
        <dbReference type="Proteomes" id="UP000278983"/>
    </source>
</evidence>
<evidence type="ECO:0000259" key="8">
    <source>
        <dbReference type="Pfam" id="PF08281"/>
    </source>
</evidence>
<reference evidence="9 10" key="1">
    <citation type="submission" date="2018-12" db="EMBL/GenBank/DDBJ databases">
        <title>Genome sequencing of Prevotella sp. KCOM 3155 (= JS262).</title>
        <authorList>
            <person name="Kook J.-K."/>
            <person name="Park S.-N."/>
            <person name="Lim Y.K."/>
        </authorList>
    </citation>
    <scope>NUCLEOTIDE SEQUENCE [LARGE SCALE GENOMIC DNA]</scope>
    <source>
        <strain evidence="9 10">KCOM 3155</strain>
    </source>
</reference>
<name>A0A432LJL9_9BACT</name>
<evidence type="ECO:0000256" key="6">
    <source>
        <dbReference type="RuleBase" id="RU000716"/>
    </source>
</evidence>
<dbReference type="NCBIfam" id="TIGR02937">
    <property type="entry name" value="sigma70-ECF"/>
    <property type="match status" value="1"/>
</dbReference>
<dbReference type="Proteomes" id="UP000278983">
    <property type="component" value="Unassembled WGS sequence"/>
</dbReference>
<evidence type="ECO:0000313" key="9">
    <source>
        <dbReference type="EMBL" id="RUL58770.1"/>
    </source>
</evidence>
<dbReference type="InterPro" id="IPR013325">
    <property type="entry name" value="RNA_pol_sigma_r2"/>
</dbReference>
<accession>A0A432LJL9</accession>
<evidence type="ECO:0000256" key="4">
    <source>
        <dbReference type="ARBA" id="ARBA00023125"/>
    </source>
</evidence>
<dbReference type="InterPro" id="IPR000838">
    <property type="entry name" value="RNA_pol_sigma70_ECF_CS"/>
</dbReference>
<evidence type="ECO:0000256" key="5">
    <source>
        <dbReference type="ARBA" id="ARBA00023163"/>
    </source>
</evidence>
<feature type="domain" description="RNA polymerase sigma-70 region 2" evidence="7">
    <location>
        <begin position="26"/>
        <end position="91"/>
    </location>
</feature>
<keyword evidence="3 6" id="KW-0731">Sigma factor</keyword>
<dbReference type="GO" id="GO:0006352">
    <property type="term" value="P:DNA-templated transcription initiation"/>
    <property type="evidence" value="ECO:0007669"/>
    <property type="project" value="InterPro"/>
</dbReference>
<dbReference type="AlphaFoldDB" id="A0A432LJL9"/>
<dbReference type="Gene3D" id="1.10.1740.10">
    <property type="match status" value="1"/>
</dbReference>
<dbReference type="SUPFAM" id="SSF88659">
    <property type="entry name" value="Sigma3 and sigma4 domains of RNA polymerase sigma factors"/>
    <property type="match status" value="1"/>
</dbReference>
<dbReference type="Pfam" id="PF04542">
    <property type="entry name" value="Sigma70_r2"/>
    <property type="match status" value="1"/>
</dbReference>
<keyword evidence="2 6" id="KW-0805">Transcription regulation</keyword>
<dbReference type="InterPro" id="IPR036388">
    <property type="entry name" value="WH-like_DNA-bd_sf"/>
</dbReference>
<gene>
    <name evidence="9" type="ORF">EHV08_02620</name>
</gene>
<sequence>MTKEEGKLVSKLSNPKTRRETFAEVVRLYSERMYWQIRRIVLSHDDADDVLQNTFMKAWGALDDFQGTSQISTWLYRIAINEALDHLRRSKNKVSADAEISVANRLMADDYFDGDNAAALLQEAISTLPDVQRTVFLLRYYDEMKYSDMSKVLGTSEGALKASYHIAVRKISQYVLNHNDNFTSKD</sequence>
<keyword evidence="10" id="KW-1185">Reference proteome</keyword>
<evidence type="ECO:0000256" key="1">
    <source>
        <dbReference type="ARBA" id="ARBA00010641"/>
    </source>
</evidence>
<dbReference type="InterPro" id="IPR039425">
    <property type="entry name" value="RNA_pol_sigma-70-like"/>
</dbReference>
<dbReference type="InterPro" id="IPR013249">
    <property type="entry name" value="RNA_pol_sigma70_r4_t2"/>
</dbReference>
<evidence type="ECO:0000259" key="7">
    <source>
        <dbReference type="Pfam" id="PF04542"/>
    </source>
</evidence>
<dbReference type="GO" id="GO:0003677">
    <property type="term" value="F:DNA binding"/>
    <property type="evidence" value="ECO:0007669"/>
    <property type="project" value="UniProtKB-KW"/>
</dbReference>
<dbReference type="Pfam" id="PF08281">
    <property type="entry name" value="Sigma70_r4_2"/>
    <property type="match status" value="1"/>
</dbReference>
<dbReference type="InterPro" id="IPR013324">
    <property type="entry name" value="RNA_pol_sigma_r3/r4-like"/>
</dbReference>
<keyword evidence="4 6" id="KW-0238">DNA-binding</keyword>